<dbReference type="Proteomes" id="UP001372338">
    <property type="component" value="Unassembled WGS sequence"/>
</dbReference>
<proteinExistence type="predicted"/>
<protein>
    <submittedName>
        <fullName evidence="2">Uncharacterized protein</fullName>
    </submittedName>
</protein>
<gene>
    <name evidence="2" type="ORF">RIF29_26236</name>
</gene>
<accession>A0AAN9END6</accession>
<dbReference type="EMBL" id="JAYWIO010000005">
    <property type="protein sequence ID" value="KAK7260299.1"/>
    <property type="molecule type" value="Genomic_DNA"/>
</dbReference>
<evidence type="ECO:0000313" key="3">
    <source>
        <dbReference type="Proteomes" id="UP001372338"/>
    </source>
</evidence>
<name>A0AAN9END6_CROPI</name>
<comment type="caution">
    <text evidence="2">The sequence shown here is derived from an EMBL/GenBank/DDBJ whole genome shotgun (WGS) entry which is preliminary data.</text>
</comment>
<keyword evidence="3" id="KW-1185">Reference proteome</keyword>
<evidence type="ECO:0000256" key="1">
    <source>
        <dbReference type="SAM" id="MobiDB-lite"/>
    </source>
</evidence>
<reference evidence="2 3" key="1">
    <citation type="submission" date="2024-01" db="EMBL/GenBank/DDBJ databases">
        <title>The genomes of 5 underutilized Papilionoideae crops provide insights into root nodulation and disease resistanc.</title>
        <authorList>
            <person name="Yuan L."/>
        </authorList>
    </citation>
    <scope>NUCLEOTIDE SEQUENCE [LARGE SCALE GENOMIC DNA]</scope>
    <source>
        <strain evidence="2">ZHUSHIDOU_FW_LH</strain>
        <tissue evidence="2">Leaf</tissue>
    </source>
</reference>
<evidence type="ECO:0000313" key="2">
    <source>
        <dbReference type="EMBL" id="KAK7260299.1"/>
    </source>
</evidence>
<organism evidence="2 3">
    <name type="scientific">Crotalaria pallida</name>
    <name type="common">Smooth rattlebox</name>
    <name type="synonym">Crotalaria striata</name>
    <dbReference type="NCBI Taxonomy" id="3830"/>
    <lineage>
        <taxon>Eukaryota</taxon>
        <taxon>Viridiplantae</taxon>
        <taxon>Streptophyta</taxon>
        <taxon>Embryophyta</taxon>
        <taxon>Tracheophyta</taxon>
        <taxon>Spermatophyta</taxon>
        <taxon>Magnoliopsida</taxon>
        <taxon>eudicotyledons</taxon>
        <taxon>Gunneridae</taxon>
        <taxon>Pentapetalae</taxon>
        <taxon>rosids</taxon>
        <taxon>fabids</taxon>
        <taxon>Fabales</taxon>
        <taxon>Fabaceae</taxon>
        <taxon>Papilionoideae</taxon>
        <taxon>50 kb inversion clade</taxon>
        <taxon>genistoids sensu lato</taxon>
        <taxon>core genistoids</taxon>
        <taxon>Crotalarieae</taxon>
        <taxon>Crotalaria</taxon>
    </lineage>
</organism>
<feature type="compositionally biased region" description="Polar residues" evidence="1">
    <location>
        <begin position="51"/>
        <end position="69"/>
    </location>
</feature>
<dbReference type="AlphaFoldDB" id="A0AAN9END6"/>
<sequence length="107" mass="11931">MAFSDTKNKRHNNDLAEGYVARLLPTGQSSPTIRHRRRQPLATRSREPEANQKSPGVANQQPTTSPSSIHQERRQPATTTVANQGPPPRFVRLFPLHCCFSASPSFL</sequence>
<feature type="region of interest" description="Disordered" evidence="1">
    <location>
        <begin position="1"/>
        <end position="88"/>
    </location>
</feature>